<evidence type="ECO:0000313" key="2">
    <source>
        <dbReference type="Proteomes" id="UP000815325"/>
    </source>
</evidence>
<evidence type="ECO:0000313" key="1">
    <source>
        <dbReference type="EMBL" id="KAF5840723.1"/>
    </source>
</evidence>
<protein>
    <recommendedName>
        <fullName evidence="3">Secreted protein</fullName>
    </recommendedName>
</protein>
<comment type="caution">
    <text evidence="1">The sequence shown here is derived from an EMBL/GenBank/DDBJ whole genome shotgun (WGS) entry which is preliminary data.</text>
</comment>
<name>A0ABQ7H1I6_DUNSA</name>
<keyword evidence="2" id="KW-1185">Reference proteome</keyword>
<proteinExistence type="predicted"/>
<sequence length="69" mass="7511">MIAVALAEKVCLNCSIGIRMFVFLQSCFGLTHTSCLTSVSGEYWRIDLLRGSPSVVQQSWTSQLGAGKN</sequence>
<dbReference type="EMBL" id="MU069505">
    <property type="protein sequence ID" value="KAF5840723.1"/>
    <property type="molecule type" value="Genomic_DNA"/>
</dbReference>
<dbReference type="Proteomes" id="UP000815325">
    <property type="component" value="Unassembled WGS sequence"/>
</dbReference>
<gene>
    <name evidence="1" type="ORF">DUNSADRAFT_15818</name>
</gene>
<reference evidence="1" key="1">
    <citation type="submission" date="2017-08" db="EMBL/GenBank/DDBJ databases">
        <authorList>
            <person name="Polle J.E."/>
            <person name="Barry K."/>
            <person name="Cushman J."/>
            <person name="Schmutz J."/>
            <person name="Tran D."/>
            <person name="Hathwaick L.T."/>
            <person name="Yim W.C."/>
            <person name="Jenkins J."/>
            <person name="Mckie-Krisberg Z.M."/>
            <person name="Prochnik S."/>
            <person name="Lindquist E."/>
            <person name="Dockter R.B."/>
            <person name="Adam C."/>
            <person name="Molina H."/>
            <person name="Bunkerborg J."/>
            <person name="Jin E."/>
            <person name="Buchheim M."/>
            <person name="Magnuson J."/>
        </authorList>
    </citation>
    <scope>NUCLEOTIDE SEQUENCE</scope>
    <source>
        <strain evidence="1">CCAP 19/18</strain>
    </source>
</reference>
<organism evidence="1 2">
    <name type="scientific">Dunaliella salina</name>
    <name type="common">Green alga</name>
    <name type="synonym">Protococcus salinus</name>
    <dbReference type="NCBI Taxonomy" id="3046"/>
    <lineage>
        <taxon>Eukaryota</taxon>
        <taxon>Viridiplantae</taxon>
        <taxon>Chlorophyta</taxon>
        <taxon>core chlorophytes</taxon>
        <taxon>Chlorophyceae</taxon>
        <taxon>CS clade</taxon>
        <taxon>Chlamydomonadales</taxon>
        <taxon>Dunaliellaceae</taxon>
        <taxon>Dunaliella</taxon>
    </lineage>
</organism>
<evidence type="ECO:0008006" key="3">
    <source>
        <dbReference type="Google" id="ProtNLM"/>
    </source>
</evidence>
<accession>A0ABQ7H1I6</accession>